<evidence type="ECO:0000313" key="4">
    <source>
        <dbReference type="EMBL" id="RVU70986.1"/>
    </source>
</evidence>
<dbReference type="InterPro" id="IPR005877">
    <property type="entry name" value="YSIRK_signal_dom"/>
</dbReference>
<keyword evidence="5" id="KW-1185">Reference proteome</keyword>
<evidence type="ECO:0000259" key="3">
    <source>
        <dbReference type="Pfam" id="PF04650"/>
    </source>
</evidence>
<comment type="caution">
    <text evidence="4">The sequence shown here is derived from an EMBL/GenBank/DDBJ whole genome shotgun (WGS) entry which is preliminary data.</text>
</comment>
<dbReference type="Proteomes" id="UP000288291">
    <property type="component" value="Unassembled WGS sequence"/>
</dbReference>
<evidence type="ECO:0000313" key="5">
    <source>
        <dbReference type="Proteomes" id="UP000288291"/>
    </source>
</evidence>
<dbReference type="NCBIfam" id="TIGR01168">
    <property type="entry name" value="YSIRK_signal"/>
    <property type="match status" value="1"/>
</dbReference>
<dbReference type="RefSeq" id="WP_103662462.1">
    <property type="nucleotide sequence ID" value="NZ_ML136878.1"/>
</dbReference>
<gene>
    <name evidence="4" type="ORF">EJK17_04590</name>
</gene>
<dbReference type="Pfam" id="PF04650">
    <property type="entry name" value="YSIRK_signal"/>
    <property type="match status" value="1"/>
</dbReference>
<name>A0A437SVN4_9LACO</name>
<feature type="region of interest" description="Disordered" evidence="2">
    <location>
        <begin position="58"/>
        <end position="131"/>
    </location>
</feature>
<reference evidence="4 5" key="1">
    <citation type="submission" date="2018-12" db="EMBL/GenBank/DDBJ databases">
        <authorList>
            <person name="Meng J."/>
        </authorList>
    </citation>
    <scope>NUCLEOTIDE SEQUENCE [LARGE SCALE GENOMIC DNA]</scope>
    <source>
        <strain evidence="4 5">HT111-2</strain>
    </source>
</reference>
<sequence length="204" mass="22340">MKHKNDNLFNEKLYGKQKFGFRKLSVGLAAVALGTSFLISNGELVHADAAKNGDQAEIVQDQKQGNQASEHGVNYLSSNKGVSADQQNNDGSVTTEDRVQSSAGDAHTNKKDTNELVKANQTDNQENVEQDVAKTTTLKVERNSESGSLLKQFFKENKEESTTTYKSTVSVDNKNNPTEDMQAGISWKDITIKVDINNAPIGFN</sequence>
<accession>A0A437SVN4</accession>
<proteinExistence type="predicted"/>
<keyword evidence="1" id="KW-0732">Signal</keyword>
<evidence type="ECO:0000256" key="1">
    <source>
        <dbReference type="ARBA" id="ARBA00022729"/>
    </source>
</evidence>
<evidence type="ECO:0000256" key="2">
    <source>
        <dbReference type="SAM" id="MobiDB-lite"/>
    </source>
</evidence>
<feature type="domain" description="YSIRK Gram-positive signal peptide" evidence="3">
    <location>
        <begin position="16"/>
        <end position="38"/>
    </location>
</feature>
<dbReference type="EMBL" id="RXIA01000010">
    <property type="protein sequence ID" value="RVU70986.1"/>
    <property type="molecule type" value="Genomic_DNA"/>
</dbReference>
<organism evidence="4 5">
    <name type="scientific">Lactobacillus xujianguonis</name>
    <dbReference type="NCBI Taxonomy" id="2495899"/>
    <lineage>
        <taxon>Bacteria</taxon>
        <taxon>Bacillati</taxon>
        <taxon>Bacillota</taxon>
        <taxon>Bacilli</taxon>
        <taxon>Lactobacillales</taxon>
        <taxon>Lactobacillaceae</taxon>
        <taxon>Lactobacillus</taxon>
    </lineage>
</organism>
<dbReference type="AlphaFoldDB" id="A0A437SVN4"/>
<feature type="compositionally biased region" description="Polar residues" evidence="2">
    <location>
        <begin position="119"/>
        <end position="131"/>
    </location>
</feature>
<protein>
    <submittedName>
        <fullName evidence="4">YSIRK-type signal peptide-containing protein</fullName>
    </submittedName>
</protein>
<feature type="compositionally biased region" description="Polar residues" evidence="2">
    <location>
        <begin position="61"/>
        <end position="94"/>
    </location>
</feature>